<keyword evidence="1" id="KW-0812">Transmembrane</keyword>
<keyword evidence="1" id="KW-0472">Membrane</keyword>
<dbReference type="Proteomes" id="UP000596742">
    <property type="component" value="Unassembled WGS sequence"/>
</dbReference>
<proteinExistence type="predicted"/>
<reference evidence="2" key="1">
    <citation type="submission" date="2018-11" db="EMBL/GenBank/DDBJ databases">
        <authorList>
            <person name="Alioto T."/>
            <person name="Alioto T."/>
        </authorList>
    </citation>
    <scope>NUCLEOTIDE SEQUENCE</scope>
</reference>
<evidence type="ECO:0000313" key="3">
    <source>
        <dbReference type="Proteomes" id="UP000596742"/>
    </source>
</evidence>
<name>A0A8B6EM61_MYTGA</name>
<keyword evidence="3" id="KW-1185">Reference proteome</keyword>
<sequence length="189" mass="22268">MQNDSSHSARNGKKAGLLADMTMHRAIDSKTEEKRNPITSRLWKSKRLNRRNTVVRLNQFRLWTKEKDDAQQQKFSKLRIERERIRKQKRKQTKRFRWLYLPTAICWLMGFYITVTSTVQSIGGGTLFWTMRETCRVIGPIILCIGLILLLITEGLISSQEFETNRMKSNFMETVVNIDMNNDEKIQLL</sequence>
<dbReference type="OrthoDB" id="10479688at2759"/>
<dbReference type="AlphaFoldDB" id="A0A8B6EM61"/>
<comment type="caution">
    <text evidence="2">The sequence shown here is derived from an EMBL/GenBank/DDBJ whole genome shotgun (WGS) entry which is preliminary data.</text>
</comment>
<dbReference type="EMBL" id="UYJE01005393">
    <property type="protein sequence ID" value="VDI37025.1"/>
    <property type="molecule type" value="Genomic_DNA"/>
</dbReference>
<accession>A0A8B6EM61</accession>
<protein>
    <submittedName>
        <fullName evidence="2">Uncharacterized protein</fullName>
    </submittedName>
</protein>
<organism evidence="2 3">
    <name type="scientific">Mytilus galloprovincialis</name>
    <name type="common">Mediterranean mussel</name>
    <dbReference type="NCBI Taxonomy" id="29158"/>
    <lineage>
        <taxon>Eukaryota</taxon>
        <taxon>Metazoa</taxon>
        <taxon>Spiralia</taxon>
        <taxon>Lophotrochozoa</taxon>
        <taxon>Mollusca</taxon>
        <taxon>Bivalvia</taxon>
        <taxon>Autobranchia</taxon>
        <taxon>Pteriomorphia</taxon>
        <taxon>Mytilida</taxon>
        <taxon>Mytiloidea</taxon>
        <taxon>Mytilidae</taxon>
        <taxon>Mytilinae</taxon>
        <taxon>Mytilus</taxon>
    </lineage>
</organism>
<keyword evidence="1" id="KW-1133">Transmembrane helix</keyword>
<feature type="transmembrane region" description="Helical" evidence="1">
    <location>
        <begin position="98"/>
        <end position="117"/>
    </location>
</feature>
<evidence type="ECO:0000256" key="1">
    <source>
        <dbReference type="SAM" id="Phobius"/>
    </source>
</evidence>
<gene>
    <name evidence="2" type="ORF">MGAL_10B021368</name>
</gene>
<evidence type="ECO:0000313" key="2">
    <source>
        <dbReference type="EMBL" id="VDI37025.1"/>
    </source>
</evidence>
<feature type="transmembrane region" description="Helical" evidence="1">
    <location>
        <begin position="137"/>
        <end position="157"/>
    </location>
</feature>